<evidence type="ECO:0000256" key="2">
    <source>
        <dbReference type="ARBA" id="ARBA00023015"/>
    </source>
</evidence>
<dbReference type="RefSeq" id="WP_141850012.1">
    <property type="nucleotide sequence ID" value="NZ_BAAAPR010000010.1"/>
</dbReference>
<protein>
    <submittedName>
        <fullName evidence="8">RNA polymerase sigma-70 factor (Sigma-E family)</fullName>
    </submittedName>
</protein>
<dbReference type="PANTHER" id="PTHR43133:SF50">
    <property type="entry name" value="ECF RNA POLYMERASE SIGMA FACTOR SIGM"/>
    <property type="match status" value="1"/>
</dbReference>
<keyword evidence="3" id="KW-0731">Sigma factor</keyword>
<keyword evidence="9" id="KW-1185">Reference proteome</keyword>
<dbReference type="PANTHER" id="PTHR43133">
    <property type="entry name" value="RNA POLYMERASE ECF-TYPE SIGMA FACTO"/>
    <property type="match status" value="1"/>
</dbReference>
<dbReference type="Pfam" id="PF04542">
    <property type="entry name" value="Sigma70_r2"/>
    <property type="match status" value="1"/>
</dbReference>
<dbReference type="InterPro" id="IPR036388">
    <property type="entry name" value="WH-like_DNA-bd_sf"/>
</dbReference>
<organism evidence="8 9">
    <name type="scientific">Lapillicoccus jejuensis</name>
    <dbReference type="NCBI Taxonomy" id="402171"/>
    <lineage>
        <taxon>Bacteria</taxon>
        <taxon>Bacillati</taxon>
        <taxon>Actinomycetota</taxon>
        <taxon>Actinomycetes</taxon>
        <taxon>Micrococcales</taxon>
        <taxon>Intrasporangiaceae</taxon>
        <taxon>Lapillicoccus</taxon>
    </lineage>
</organism>
<comment type="caution">
    <text evidence="8">The sequence shown here is derived from an EMBL/GenBank/DDBJ whole genome shotgun (WGS) entry which is preliminary data.</text>
</comment>
<sequence length="181" mass="19869">MAERRHRSLPAASDDAFADLYAAHWAGLVRLAWLLVHDQARAQDVVQDVFVASWDRLAELRERGTALAYLRRGVVNRCTSAHRRRGTEDRWLRTAAGGEDDPATRTVPSAEDLAVLREEGGALLLALARLPRRQHEVVVLRYASDLSEAQVAELLGISAGAVKSHAHRGLAALRDVLGGTR</sequence>
<evidence type="ECO:0000259" key="6">
    <source>
        <dbReference type="Pfam" id="PF04542"/>
    </source>
</evidence>
<dbReference type="Pfam" id="PF08281">
    <property type="entry name" value="Sigma70_r4_2"/>
    <property type="match status" value="1"/>
</dbReference>
<gene>
    <name evidence="8" type="ORF">FB458_3984</name>
</gene>
<keyword evidence="5" id="KW-0804">Transcription</keyword>
<dbReference type="GO" id="GO:0016987">
    <property type="term" value="F:sigma factor activity"/>
    <property type="evidence" value="ECO:0007669"/>
    <property type="project" value="UniProtKB-KW"/>
</dbReference>
<keyword evidence="4" id="KW-0238">DNA-binding</keyword>
<evidence type="ECO:0000256" key="1">
    <source>
        <dbReference type="ARBA" id="ARBA00010641"/>
    </source>
</evidence>
<dbReference type="SUPFAM" id="SSF88946">
    <property type="entry name" value="Sigma2 domain of RNA polymerase sigma factors"/>
    <property type="match status" value="1"/>
</dbReference>
<dbReference type="OrthoDB" id="4864396at2"/>
<dbReference type="InterPro" id="IPR007627">
    <property type="entry name" value="RNA_pol_sigma70_r2"/>
</dbReference>
<dbReference type="Gene3D" id="1.10.10.10">
    <property type="entry name" value="Winged helix-like DNA-binding domain superfamily/Winged helix DNA-binding domain"/>
    <property type="match status" value="1"/>
</dbReference>
<evidence type="ECO:0000256" key="3">
    <source>
        <dbReference type="ARBA" id="ARBA00023082"/>
    </source>
</evidence>
<dbReference type="InterPro" id="IPR013249">
    <property type="entry name" value="RNA_pol_sigma70_r4_t2"/>
</dbReference>
<dbReference type="GO" id="GO:0006352">
    <property type="term" value="P:DNA-templated transcription initiation"/>
    <property type="evidence" value="ECO:0007669"/>
    <property type="project" value="InterPro"/>
</dbReference>
<dbReference type="InterPro" id="IPR013324">
    <property type="entry name" value="RNA_pol_sigma_r3/r4-like"/>
</dbReference>
<dbReference type="InterPro" id="IPR014284">
    <property type="entry name" value="RNA_pol_sigma-70_dom"/>
</dbReference>
<evidence type="ECO:0000313" key="9">
    <source>
        <dbReference type="Proteomes" id="UP000317893"/>
    </source>
</evidence>
<dbReference type="Gene3D" id="1.10.1740.10">
    <property type="match status" value="1"/>
</dbReference>
<comment type="similarity">
    <text evidence="1">Belongs to the sigma-70 factor family. ECF subfamily.</text>
</comment>
<dbReference type="InterPro" id="IPR013325">
    <property type="entry name" value="RNA_pol_sigma_r2"/>
</dbReference>
<name>A0A542E682_9MICO</name>
<accession>A0A542E682</accession>
<evidence type="ECO:0000313" key="8">
    <source>
        <dbReference type="EMBL" id="TQJ10843.1"/>
    </source>
</evidence>
<evidence type="ECO:0000256" key="4">
    <source>
        <dbReference type="ARBA" id="ARBA00023125"/>
    </source>
</evidence>
<feature type="domain" description="RNA polymerase sigma factor 70 region 4 type 2" evidence="7">
    <location>
        <begin position="122"/>
        <end position="173"/>
    </location>
</feature>
<dbReference type="EMBL" id="VFMN01000001">
    <property type="protein sequence ID" value="TQJ10843.1"/>
    <property type="molecule type" value="Genomic_DNA"/>
</dbReference>
<dbReference type="GO" id="GO:0003677">
    <property type="term" value="F:DNA binding"/>
    <property type="evidence" value="ECO:0007669"/>
    <property type="project" value="UniProtKB-KW"/>
</dbReference>
<dbReference type="Proteomes" id="UP000317893">
    <property type="component" value="Unassembled WGS sequence"/>
</dbReference>
<dbReference type="InterPro" id="IPR039425">
    <property type="entry name" value="RNA_pol_sigma-70-like"/>
</dbReference>
<dbReference type="SUPFAM" id="SSF88659">
    <property type="entry name" value="Sigma3 and sigma4 domains of RNA polymerase sigma factors"/>
    <property type="match status" value="1"/>
</dbReference>
<evidence type="ECO:0000256" key="5">
    <source>
        <dbReference type="ARBA" id="ARBA00023163"/>
    </source>
</evidence>
<reference evidence="8 9" key="1">
    <citation type="submission" date="2019-06" db="EMBL/GenBank/DDBJ databases">
        <title>Sequencing the genomes of 1000 actinobacteria strains.</title>
        <authorList>
            <person name="Klenk H.-P."/>
        </authorList>
    </citation>
    <scope>NUCLEOTIDE SEQUENCE [LARGE SCALE GENOMIC DNA]</scope>
    <source>
        <strain evidence="8 9">DSM 18607</strain>
    </source>
</reference>
<dbReference type="NCBIfam" id="TIGR02937">
    <property type="entry name" value="sigma70-ECF"/>
    <property type="match status" value="1"/>
</dbReference>
<proteinExistence type="inferred from homology"/>
<keyword evidence="2" id="KW-0805">Transcription regulation</keyword>
<dbReference type="AlphaFoldDB" id="A0A542E682"/>
<feature type="domain" description="RNA polymerase sigma-70 region 2" evidence="6">
    <location>
        <begin position="20"/>
        <end position="86"/>
    </location>
</feature>
<evidence type="ECO:0000259" key="7">
    <source>
        <dbReference type="Pfam" id="PF08281"/>
    </source>
</evidence>